<feature type="binding site" evidence="7">
    <location>
        <position position="531"/>
    </location>
    <ligand>
        <name>Na(+)</name>
        <dbReference type="ChEBI" id="CHEBI:29101"/>
        <label>1</label>
    </ligand>
</feature>
<feature type="transmembrane region" description="Helical" evidence="9">
    <location>
        <begin position="277"/>
        <end position="304"/>
    </location>
</feature>
<feature type="binding site" evidence="7">
    <location>
        <position position="190"/>
    </location>
    <ligand>
        <name>Na(+)</name>
        <dbReference type="ChEBI" id="CHEBI:29101"/>
        <label>1</label>
    </ligand>
</feature>
<feature type="transmembrane region" description="Helical" evidence="9">
    <location>
        <begin position="540"/>
        <end position="558"/>
    </location>
</feature>
<evidence type="ECO:0000256" key="3">
    <source>
        <dbReference type="ARBA" id="ARBA00022692"/>
    </source>
</evidence>
<proteinExistence type="predicted"/>
<evidence type="ECO:0000256" key="1">
    <source>
        <dbReference type="ARBA" id="ARBA00004141"/>
    </source>
</evidence>
<dbReference type="SUPFAM" id="SSF161070">
    <property type="entry name" value="SNF-like"/>
    <property type="match status" value="2"/>
</dbReference>
<evidence type="ECO:0000313" key="10">
    <source>
        <dbReference type="Proteomes" id="UP000887574"/>
    </source>
</evidence>
<keyword evidence="8" id="KW-1015">Disulfide bond</keyword>
<feature type="binding site" evidence="7">
    <location>
        <position position="194"/>
    </location>
    <ligand>
        <name>Na(+)</name>
        <dbReference type="ChEBI" id="CHEBI:29101"/>
        <label>1</label>
    </ligand>
</feature>
<dbReference type="GO" id="GO:0051378">
    <property type="term" value="F:serotonin binding"/>
    <property type="evidence" value="ECO:0007669"/>
    <property type="project" value="TreeGrafter"/>
</dbReference>
<keyword evidence="2" id="KW-0813">Transport</keyword>
<keyword evidence="4" id="KW-0769">Symport</keyword>
<feature type="transmembrane region" description="Helical" evidence="9">
    <location>
        <begin position="516"/>
        <end position="533"/>
    </location>
</feature>
<dbReference type="PANTHER" id="PTHR11616">
    <property type="entry name" value="SODIUM/CHLORIDE DEPENDENT TRANSPORTER"/>
    <property type="match status" value="1"/>
</dbReference>
<dbReference type="WBParaSite" id="jg25928">
    <property type="protein sequence ID" value="jg25928"/>
    <property type="gene ID" value="jg25928"/>
</dbReference>
<feature type="transmembrane region" description="Helical" evidence="9">
    <location>
        <begin position="371"/>
        <end position="388"/>
    </location>
</feature>
<feature type="transmembrane region" description="Helical" evidence="9">
    <location>
        <begin position="578"/>
        <end position="601"/>
    </location>
</feature>
<feature type="binding site" evidence="7">
    <location>
        <position position="485"/>
    </location>
    <ligand>
        <name>Na(+)</name>
        <dbReference type="ChEBI" id="CHEBI:29101"/>
        <label>1</label>
    </ligand>
</feature>
<feature type="disulfide bond" evidence="8">
    <location>
        <begin position="316"/>
        <end position="325"/>
    </location>
</feature>
<evidence type="ECO:0000256" key="9">
    <source>
        <dbReference type="SAM" id="Phobius"/>
    </source>
</evidence>
<evidence type="ECO:0000256" key="2">
    <source>
        <dbReference type="ARBA" id="ARBA00022448"/>
    </source>
</evidence>
<feature type="transmembrane region" description="Helical" evidence="9">
    <location>
        <begin position="442"/>
        <end position="466"/>
    </location>
</feature>
<feature type="binding site" evidence="7">
    <location>
        <position position="453"/>
    </location>
    <ligand>
        <name>Na(+)</name>
        <dbReference type="ChEBI" id="CHEBI:29101"/>
        <label>1</label>
    </ligand>
</feature>
<evidence type="ECO:0000256" key="4">
    <source>
        <dbReference type="ARBA" id="ARBA00022847"/>
    </source>
</evidence>
<keyword evidence="10" id="KW-1185">Reference proteome</keyword>
<dbReference type="GO" id="GO:0098793">
    <property type="term" value="C:presynapse"/>
    <property type="evidence" value="ECO:0007669"/>
    <property type="project" value="GOC"/>
</dbReference>
<dbReference type="AlphaFoldDB" id="A0A915E3X0"/>
<dbReference type="PROSITE" id="PS50267">
    <property type="entry name" value="NA_NEUROTRAN_SYMP_3"/>
    <property type="match status" value="1"/>
</dbReference>
<feature type="binding site" evidence="7">
    <location>
        <position position="187"/>
    </location>
    <ligand>
        <name>Na(+)</name>
        <dbReference type="ChEBI" id="CHEBI:29101"/>
        <label>1</label>
    </ligand>
</feature>
<dbReference type="InterPro" id="IPR000175">
    <property type="entry name" value="Na/ntran_symport"/>
</dbReference>
<dbReference type="PRINTS" id="PR00176">
    <property type="entry name" value="NANEUSMPORT"/>
</dbReference>
<protein>
    <submittedName>
        <fullName evidence="11">Sodium-dependent serotonin transporter</fullName>
    </submittedName>
</protein>
<evidence type="ECO:0000256" key="8">
    <source>
        <dbReference type="PIRSR" id="PIRSR600175-2"/>
    </source>
</evidence>
<dbReference type="GO" id="GO:0006865">
    <property type="term" value="P:amino acid transport"/>
    <property type="evidence" value="ECO:0007669"/>
    <property type="project" value="TreeGrafter"/>
</dbReference>
<dbReference type="GO" id="GO:0043005">
    <property type="term" value="C:neuron projection"/>
    <property type="evidence" value="ECO:0007669"/>
    <property type="project" value="TreeGrafter"/>
</dbReference>
<dbReference type="PANTHER" id="PTHR11616:SF279">
    <property type="entry name" value="SODIUM-DEPENDENT SEROTONIN TRANSPORTER"/>
    <property type="match status" value="1"/>
</dbReference>
<keyword evidence="5 9" id="KW-1133">Transmembrane helix</keyword>
<name>A0A915E3X0_9BILA</name>
<feature type="transmembrane region" description="Helical" evidence="9">
    <location>
        <begin position="622"/>
        <end position="643"/>
    </location>
</feature>
<evidence type="ECO:0000313" key="11">
    <source>
        <dbReference type="WBParaSite" id="jg25928"/>
    </source>
</evidence>
<feature type="binding site" evidence="7">
    <location>
        <position position="534"/>
    </location>
    <ligand>
        <name>Na(+)</name>
        <dbReference type="ChEBI" id="CHEBI:29101"/>
        <label>1</label>
    </ligand>
</feature>
<sequence length="738" mass="82905">MLRWSSVKRRDFYYTSEGRTKYGTGEFLSPDVYLQENHMNNDEIHPRAAPLLGYDRLGRKYSLFPPSPDAGGSGRRRVSINTPCISYSNNSKNNNHNSMLVAVLGGRIDDDEEECVKQSTELLPKPAISSRKTSFCEYTTIQNGGSAVAARIDTQGGVSSISARRRRSSVVREKWASKLEFLLAVIGYAVDLGNIWRFPSICYKHGGARKLFVEIVEIFGHNDVTLNLWQRSISYSLCGHVVSWWIADVLHGISFGSIPQIRLSEHLEKICPMFKGIGYGICFICTFISCFYNAIIAHAVYFFISSLAWEVPWKTCNNTWNSEFCRESLEGFENVNNSAELKTPSQEFYLFKVLETQFSTGFDDLGGVKPSMAFCLLIVFIIVYFALWKGPRSTGKVVWVTATAPYIVLTILLIRGLTLPGAGKGISYYLTPDFDKLWEPTVWTAAATQIFFSLGPGFGVLLALSSYNDFNNNCYRDALVTSLINCFTSFSLAFGWRGRIFLDFRGLSQAIATMSYSSVWSLIFFLMLITLGIDSTFSGIEALITGFATTVVITTYYIGSLPTVTYGGTYVIPFLDEYGVSLSVLFIVMCEMIAVCWFYGVQRFSEDIRVMLGFYPGLYWRVCWTCCPVFIGIIFVLALYSTSFSPLSVPNYTYPQWSVPLGWLFRMLSCLSIPTYAIYLLLTTSGTLKERFKLCITAQQRHPSMNSNCPSLTPNIGGTLLDERGNYFSHRDSSVAHL</sequence>
<dbReference type="Pfam" id="PF00209">
    <property type="entry name" value="SNF"/>
    <property type="match status" value="3"/>
</dbReference>
<evidence type="ECO:0000256" key="6">
    <source>
        <dbReference type="ARBA" id="ARBA00023136"/>
    </source>
</evidence>
<feature type="binding site" evidence="7">
    <location>
        <position position="189"/>
    </location>
    <ligand>
        <name>Na(+)</name>
        <dbReference type="ChEBI" id="CHEBI:29101"/>
        <label>1</label>
    </ligand>
</feature>
<dbReference type="GO" id="GO:0005886">
    <property type="term" value="C:plasma membrane"/>
    <property type="evidence" value="ECO:0007669"/>
    <property type="project" value="TreeGrafter"/>
</dbReference>
<feature type="transmembrane region" description="Helical" evidence="9">
    <location>
        <begin position="397"/>
        <end position="422"/>
    </location>
</feature>
<keyword evidence="3 9" id="KW-0812">Transmembrane</keyword>
<evidence type="ECO:0000256" key="5">
    <source>
        <dbReference type="ARBA" id="ARBA00022989"/>
    </source>
</evidence>
<reference evidence="11" key="1">
    <citation type="submission" date="2022-11" db="UniProtKB">
        <authorList>
            <consortium name="WormBaseParasite"/>
        </authorList>
    </citation>
    <scope>IDENTIFICATION</scope>
</reference>
<dbReference type="GO" id="GO:0005335">
    <property type="term" value="F:serotonin:sodium:chloride symporter activity"/>
    <property type="evidence" value="ECO:0007669"/>
    <property type="project" value="TreeGrafter"/>
</dbReference>
<dbReference type="InterPro" id="IPR037272">
    <property type="entry name" value="SNS_sf"/>
</dbReference>
<keyword evidence="7" id="KW-0915">Sodium</keyword>
<feature type="transmembrane region" description="Helical" evidence="9">
    <location>
        <begin position="663"/>
        <end position="682"/>
    </location>
</feature>
<keyword evidence="6 9" id="KW-0472">Membrane</keyword>
<organism evidence="10 11">
    <name type="scientific">Ditylenchus dipsaci</name>
    <dbReference type="NCBI Taxonomy" id="166011"/>
    <lineage>
        <taxon>Eukaryota</taxon>
        <taxon>Metazoa</taxon>
        <taxon>Ecdysozoa</taxon>
        <taxon>Nematoda</taxon>
        <taxon>Chromadorea</taxon>
        <taxon>Rhabditida</taxon>
        <taxon>Tylenchina</taxon>
        <taxon>Tylenchomorpha</taxon>
        <taxon>Sphaerularioidea</taxon>
        <taxon>Anguinidae</taxon>
        <taxon>Anguininae</taxon>
        <taxon>Ditylenchus</taxon>
    </lineage>
</organism>
<comment type="subcellular location">
    <subcellularLocation>
        <location evidence="1">Membrane</location>
        <topology evidence="1">Multi-pass membrane protein</topology>
    </subcellularLocation>
</comment>
<feature type="transmembrane region" description="Helical" evidence="9">
    <location>
        <begin position="478"/>
        <end position="496"/>
    </location>
</feature>
<evidence type="ECO:0000256" key="7">
    <source>
        <dbReference type="PIRSR" id="PIRSR600175-1"/>
    </source>
</evidence>
<keyword evidence="7" id="KW-0479">Metal-binding</keyword>
<dbReference type="GO" id="GO:0046872">
    <property type="term" value="F:metal ion binding"/>
    <property type="evidence" value="ECO:0007669"/>
    <property type="project" value="UniProtKB-KW"/>
</dbReference>
<feature type="binding site" evidence="7">
    <location>
        <position position="535"/>
    </location>
    <ligand>
        <name>Na(+)</name>
        <dbReference type="ChEBI" id="CHEBI:29101"/>
        <label>1</label>
    </ligand>
</feature>
<dbReference type="Proteomes" id="UP000887574">
    <property type="component" value="Unplaced"/>
</dbReference>
<accession>A0A915E3X0</accession>